<dbReference type="AlphaFoldDB" id="A0A2T9WKC0"/>
<name>A0A2T9WKC0_NANST</name>
<dbReference type="Gene3D" id="2.40.50.140">
    <property type="entry name" value="Nucleic acid-binding proteins"/>
    <property type="match status" value="1"/>
</dbReference>
<accession>A0A2T9WKC0</accession>
<reference evidence="1" key="2">
    <citation type="submission" date="2017-05" db="EMBL/GenBank/DDBJ databases">
        <authorList>
            <person name="Munson-Mcgee J.H."/>
        </authorList>
    </citation>
    <scope>NUCLEOTIDE SEQUENCE</scope>
    <source>
        <strain evidence="1">SCGC AB-777_F03</strain>
    </source>
</reference>
<dbReference type="InterPro" id="IPR029026">
    <property type="entry name" value="tRNA_m1G_MTases_N"/>
</dbReference>
<dbReference type="SUPFAM" id="SSF75217">
    <property type="entry name" value="alpha/beta knot"/>
    <property type="match status" value="1"/>
</dbReference>
<dbReference type="Gene3D" id="3.40.1280.10">
    <property type="match status" value="1"/>
</dbReference>
<dbReference type="InterPro" id="IPR012340">
    <property type="entry name" value="NA-bd_OB-fold"/>
</dbReference>
<sequence length="260" mass="31209">MRKLLLIPSTFTGEKRDQKIRIFLISQLARAIVNFGINEIGIYYDDDPKFNSHGLGRFILKVLKYLNTPPYIRKIAFPIDKELKYIGSALPLNVYYHKDRTRYEYVYILKREKDKFYITNGEEKFYVNVNKKYRKTNILIYDKINKKLLYPYETEFYFGYEVFYYNKPLEELIKKLKEENFYLIATSRYGEDIKSAKIEKKDKIAIAFGSFARGIEDIIKNWKEKFDISINICPDQKLETIRTEEAIYYTLSLLHYKEII</sequence>
<dbReference type="Pfam" id="PF02598">
    <property type="entry name" value="Methyltrn_RNA_3"/>
    <property type="match status" value="1"/>
</dbReference>
<organism evidence="2">
    <name type="scientific">Nanobsidianus stetteri</name>
    <dbReference type="NCBI Taxonomy" id="1294122"/>
    <lineage>
        <taxon>Archaea</taxon>
        <taxon>Nanobdellota</taxon>
        <taxon>Candidatus Nanoarchaeia</taxon>
        <taxon>Nanoarchaeales</taxon>
        <taxon>Nanopusillaceae</taxon>
        <taxon>Candidatus Nanobsidianus</taxon>
    </lineage>
</organism>
<evidence type="ECO:0000313" key="2">
    <source>
        <dbReference type="EMBL" id="PVU68275.1"/>
    </source>
</evidence>
<dbReference type="EMBL" id="QEFP02000012">
    <property type="protein sequence ID" value="MCC5447157.1"/>
    <property type="molecule type" value="Genomic_DNA"/>
</dbReference>
<evidence type="ECO:0000313" key="1">
    <source>
        <dbReference type="EMBL" id="MCC5447157.1"/>
    </source>
</evidence>
<dbReference type="Proteomes" id="UP000245509">
    <property type="component" value="Unassembled WGS sequence"/>
</dbReference>
<reference evidence="2" key="3">
    <citation type="submission" date="2017-05" db="EMBL/GenBank/DDBJ databases">
        <authorList>
            <person name="Song R."/>
            <person name="Chenine A.L."/>
            <person name="Ruprecht R.M."/>
        </authorList>
    </citation>
    <scope>NUCLEOTIDE SEQUENCE</scope>
    <source>
        <strain evidence="2">SCGC AB-777_F03</strain>
    </source>
</reference>
<evidence type="ECO:0008006" key="3">
    <source>
        <dbReference type="Google" id="ProtNLM"/>
    </source>
</evidence>
<proteinExistence type="predicted"/>
<dbReference type="InterPro" id="IPR029028">
    <property type="entry name" value="Alpha/beta_knot_MTases"/>
</dbReference>
<gene>
    <name evidence="1" type="ORF">DDW03_001940</name>
    <name evidence="2" type="ORF">DDW03_02875</name>
</gene>
<protein>
    <recommendedName>
        <fullName evidence="3">RNA methyltransferase</fullName>
    </recommendedName>
</protein>
<dbReference type="InterPro" id="IPR003750">
    <property type="entry name" value="Put_MeTrfase-C9orf114-like"/>
</dbReference>
<dbReference type="EMBL" id="QEFP01000024">
    <property type="protein sequence ID" value="PVU68275.1"/>
    <property type="molecule type" value="Genomic_DNA"/>
</dbReference>
<dbReference type="CDD" id="cd18086">
    <property type="entry name" value="HsC9orf114-like"/>
    <property type="match status" value="1"/>
</dbReference>
<reference evidence="1" key="4">
    <citation type="submission" date="2021-11" db="EMBL/GenBank/DDBJ databases">
        <authorList>
            <person name="Munson-Mcgee J."/>
            <person name="Field E."/>
            <person name="Bateson M."/>
            <person name="Rooney C."/>
            <person name="Stepanauskas R."/>
            <person name="Young M."/>
        </authorList>
    </citation>
    <scope>NUCLEOTIDE SEQUENCE</scope>
    <source>
        <strain evidence="1">SCGC AB-777_F03</strain>
    </source>
</reference>
<dbReference type="RefSeq" id="WP_228615382.1">
    <property type="nucleotide sequence ID" value="NZ_QEFP02000012.1"/>
</dbReference>
<dbReference type="PANTHER" id="PTHR12150:SF13">
    <property type="entry name" value="METHYLTRANSFERASE C9ORF114-RELATED"/>
    <property type="match status" value="1"/>
</dbReference>
<dbReference type="PANTHER" id="PTHR12150">
    <property type="entry name" value="CLASS IV SAM-BINDING METHYLTRANSFERASE-RELATED"/>
    <property type="match status" value="1"/>
</dbReference>
<reference evidence="2" key="1">
    <citation type="journal article" date="2015" name="Appl. Environ. Microbiol.">
        <title>Nanoarchaeota, Their Sulfolobales Host, and Nanoarchaeota Virus Distribution across Yellowstone National Park Hot Springs.</title>
        <authorList>
            <person name="Munson-McGee J.H."/>
            <person name="Field E.K."/>
            <person name="Bateson M."/>
            <person name="Rooney C."/>
            <person name="Stepanauskas R."/>
            <person name="Young M.J."/>
        </authorList>
    </citation>
    <scope>NUCLEOTIDE SEQUENCE [LARGE SCALE GENOMIC DNA]</scope>
    <source>
        <strain evidence="2">SCGC AB-777_F03</strain>
    </source>
</reference>
<comment type="caution">
    <text evidence="2">The sequence shown here is derived from an EMBL/GenBank/DDBJ whole genome shotgun (WGS) entry which is preliminary data.</text>
</comment>